<proteinExistence type="predicted"/>
<feature type="region of interest" description="Disordered" evidence="1">
    <location>
        <begin position="1"/>
        <end position="102"/>
    </location>
</feature>
<evidence type="ECO:0000313" key="3">
    <source>
        <dbReference type="Proteomes" id="UP001189429"/>
    </source>
</evidence>
<comment type="caution">
    <text evidence="2">The sequence shown here is derived from an EMBL/GenBank/DDBJ whole genome shotgun (WGS) entry which is preliminary data.</text>
</comment>
<dbReference type="EMBL" id="CAUYUJ010010591">
    <property type="protein sequence ID" value="CAK0829780.1"/>
    <property type="molecule type" value="Genomic_DNA"/>
</dbReference>
<feature type="compositionally biased region" description="Basic residues" evidence="1">
    <location>
        <begin position="33"/>
        <end position="53"/>
    </location>
</feature>
<accession>A0ABN9SGX2</accession>
<organism evidence="2 3">
    <name type="scientific">Prorocentrum cordatum</name>
    <dbReference type="NCBI Taxonomy" id="2364126"/>
    <lineage>
        <taxon>Eukaryota</taxon>
        <taxon>Sar</taxon>
        <taxon>Alveolata</taxon>
        <taxon>Dinophyceae</taxon>
        <taxon>Prorocentrales</taxon>
        <taxon>Prorocentraceae</taxon>
        <taxon>Prorocentrum</taxon>
    </lineage>
</organism>
<feature type="non-terminal residue" evidence="2">
    <location>
        <position position="1"/>
    </location>
</feature>
<name>A0ABN9SGX2_9DINO</name>
<evidence type="ECO:0000313" key="2">
    <source>
        <dbReference type="EMBL" id="CAK0829780.1"/>
    </source>
</evidence>
<protein>
    <submittedName>
        <fullName evidence="2">Uncharacterized protein</fullName>
    </submittedName>
</protein>
<reference evidence="2" key="1">
    <citation type="submission" date="2023-10" db="EMBL/GenBank/DDBJ databases">
        <authorList>
            <person name="Chen Y."/>
            <person name="Shah S."/>
            <person name="Dougan E. K."/>
            <person name="Thang M."/>
            <person name="Chan C."/>
        </authorList>
    </citation>
    <scope>NUCLEOTIDE SEQUENCE [LARGE SCALE GENOMIC DNA]</scope>
</reference>
<dbReference type="Proteomes" id="UP001189429">
    <property type="component" value="Unassembled WGS sequence"/>
</dbReference>
<sequence>GLPRARSAWDGAGQRGGRAAGCRGPLPRPAGVGRRRRRPRRGGVRRRQVRGARAHLAGATTGDGEPDIGHRGRPVPPGRASGGGLLQRRRSAHGAPGACHSRGVPLRVRRAPLRGAGPDEGEACGTSAHVLAQGRACPAVLPGGWHTRGACREEGEEQKRLPVAGCIGFLLALSRRSLARRVVMHFIGHLVAFCTATCSTSVGHFRLALKTQCGSHSCGYLVLRDV</sequence>
<evidence type="ECO:0000256" key="1">
    <source>
        <dbReference type="SAM" id="MobiDB-lite"/>
    </source>
</evidence>
<keyword evidence="3" id="KW-1185">Reference proteome</keyword>
<gene>
    <name evidence="2" type="ORF">PCOR1329_LOCUS28612</name>
</gene>
<feature type="compositionally biased region" description="Low complexity" evidence="1">
    <location>
        <begin position="20"/>
        <end position="32"/>
    </location>
</feature>